<sequence>MIFLALLMPPFLLLVVLALGRWEEFELSDDKPRRRASTAHTHRVRPAHARRDRA</sequence>
<protein>
    <submittedName>
        <fullName evidence="2">Uncharacterized protein</fullName>
    </submittedName>
</protein>
<dbReference type="EMBL" id="FOAZ01000002">
    <property type="protein sequence ID" value="SEK45644.1"/>
    <property type="molecule type" value="Genomic_DNA"/>
</dbReference>
<gene>
    <name evidence="2" type="ORF">SAMN05414137_10288</name>
</gene>
<accession>A0A1H7H5T2</accession>
<evidence type="ECO:0000313" key="2">
    <source>
        <dbReference type="EMBL" id="SEK45644.1"/>
    </source>
</evidence>
<name>A0A1H7H5T2_STRJI</name>
<proteinExistence type="predicted"/>
<organism evidence="2 3">
    <name type="scientific">Streptacidiphilus jiangxiensis</name>
    <dbReference type="NCBI Taxonomy" id="235985"/>
    <lineage>
        <taxon>Bacteria</taxon>
        <taxon>Bacillati</taxon>
        <taxon>Actinomycetota</taxon>
        <taxon>Actinomycetes</taxon>
        <taxon>Kitasatosporales</taxon>
        <taxon>Streptomycetaceae</taxon>
        <taxon>Streptacidiphilus</taxon>
    </lineage>
</organism>
<feature type="compositionally biased region" description="Basic residues" evidence="1">
    <location>
        <begin position="33"/>
        <end position="54"/>
    </location>
</feature>
<keyword evidence="3" id="KW-1185">Reference proteome</keyword>
<dbReference type="AlphaFoldDB" id="A0A1H7H5T2"/>
<feature type="region of interest" description="Disordered" evidence="1">
    <location>
        <begin position="28"/>
        <end position="54"/>
    </location>
</feature>
<evidence type="ECO:0000313" key="3">
    <source>
        <dbReference type="Proteomes" id="UP000183015"/>
    </source>
</evidence>
<evidence type="ECO:0000256" key="1">
    <source>
        <dbReference type="SAM" id="MobiDB-lite"/>
    </source>
</evidence>
<dbReference type="Proteomes" id="UP000183015">
    <property type="component" value="Unassembled WGS sequence"/>
</dbReference>
<dbReference type="RefSeq" id="WP_161791261.1">
    <property type="nucleotide sequence ID" value="NZ_BBPN01000014.1"/>
</dbReference>
<reference evidence="3" key="1">
    <citation type="submission" date="2016-10" db="EMBL/GenBank/DDBJ databases">
        <authorList>
            <person name="Varghese N."/>
        </authorList>
    </citation>
    <scope>NUCLEOTIDE SEQUENCE [LARGE SCALE GENOMIC DNA]</scope>
    <source>
        <strain evidence="3">DSM 45096 / BCRC 16803 / CGMCC 4.1857 / CIP 109030 / JCM 12277 / KCTC 19219 / NBRC 100920 / 33214</strain>
    </source>
</reference>